<evidence type="ECO:0000313" key="1">
    <source>
        <dbReference type="EMBL" id="KAJ8971945.1"/>
    </source>
</evidence>
<organism evidence="1 2">
    <name type="scientific">Molorchus minor</name>
    <dbReference type="NCBI Taxonomy" id="1323400"/>
    <lineage>
        <taxon>Eukaryota</taxon>
        <taxon>Metazoa</taxon>
        <taxon>Ecdysozoa</taxon>
        <taxon>Arthropoda</taxon>
        <taxon>Hexapoda</taxon>
        <taxon>Insecta</taxon>
        <taxon>Pterygota</taxon>
        <taxon>Neoptera</taxon>
        <taxon>Endopterygota</taxon>
        <taxon>Coleoptera</taxon>
        <taxon>Polyphaga</taxon>
        <taxon>Cucujiformia</taxon>
        <taxon>Chrysomeloidea</taxon>
        <taxon>Cerambycidae</taxon>
        <taxon>Lamiinae</taxon>
        <taxon>Monochamini</taxon>
        <taxon>Molorchus</taxon>
    </lineage>
</organism>
<proteinExistence type="predicted"/>
<dbReference type="PANTHER" id="PTHR31650">
    <property type="entry name" value="O-ACYLTRANSFERASE (WSD1-LIKE) FAMILY PROTEIN"/>
    <property type="match status" value="1"/>
</dbReference>
<sequence length="588" mass="66337">MPHFATDDINASTLPESADTIWATEDISRDIINVLVVINIDKPENITEQIKTIVSNKIFKQSKEFLKLTSIRIKSMGYHFLLRDQVTVDDIVSTLNFERDCGIITESVLQKTISEYSNRPLPKNDSALWEILVSPNPVQWKRSKGQANVYPILMRFSHIVGDGLSLTNFALRTLAMTLLGSFHKTFALSKTKDAVLSNPVDGEQLNVVTKAKACIQHILEYLRIILIAPTIIFMENFVRKEDVNDIHGCQLSGDKILVYAVEEDTQMISVVKKIKAAVPESTFSDVLLTGISGTLAKYFKNKKRVKVVFKIVELVVAVVETLEHIYSKVIVIKQKWHMCMPGPHHMLQTEEEVLDIVEDDPLTSTREIARQVKNSQFVPDFATAVLPILLSPPNMDQNPILENQFSVALLDLPILISSMSMIERLEKCDNVNNILLKWLCGLIPDPLLRRCLKNNKLTMTISSVPGLPKMSVLNGCENRRHYLLHPTQRNGRPHHMLQTEEEVLDIVEDDPSTSTREIARQLLCDISGVGFSILTYDNRFQLGLAVDKSIISSTDKAQLLVDGILKHINSLYEELLADIHSEKDWSVV</sequence>
<protein>
    <recommendedName>
        <fullName evidence="3">O-acyltransferase WSD1 C-terminal domain-containing protein</fullName>
    </recommendedName>
</protein>
<evidence type="ECO:0000313" key="2">
    <source>
        <dbReference type="Proteomes" id="UP001162164"/>
    </source>
</evidence>
<dbReference type="Proteomes" id="UP001162164">
    <property type="component" value="Unassembled WGS sequence"/>
</dbReference>
<reference evidence="1" key="1">
    <citation type="journal article" date="2023" name="Insect Mol. Biol.">
        <title>Genome sequencing provides insights into the evolution of gene families encoding plant cell wall-degrading enzymes in longhorned beetles.</title>
        <authorList>
            <person name="Shin N.R."/>
            <person name="Okamura Y."/>
            <person name="Kirsch R."/>
            <person name="Pauchet Y."/>
        </authorList>
    </citation>
    <scope>NUCLEOTIDE SEQUENCE</scope>
    <source>
        <strain evidence="1">MMC_N1</strain>
    </source>
</reference>
<dbReference type="PANTHER" id="PTHR31650:SF1">
    <property type="entry name" value="WAX ESTER SYNTHASE_DIACYLGLYCEROL ACYLTRANSFERASE 4-RELATED"/>
    <property type="match status" value="1"/>
</dbReference>
<evidence type="ECO:0008006" key="3">
    <source>
        <dbReference type="Google" id="ProtNLM"/>
    </source>
</evidence>
<keyword evidence="2" id="KW-1185">Reference proteome</keyword>
<name>A0ABQ9J2Q2_9CUCU</name>
<dbReference type="EMBL" id="JAPWTJ010001414">
    <property type="protein sequence ID" value="KAJ8971945.1"/>
    <property type="molecule type" value="Genomic_DNA"/>
</dbReference>
<comment type="caution">
    <text evidence="1">The sequence shown here is derived from an EMBL/GenBank/DDBJ whole genome shotgun (WGS) entry which is preliminary data.</text>
</comment>
<accession>A0ABQ9J2Q2</accession>
<dbReference type="InterPro" id="IPR045034">
    <property type="entry name" value="O-acyltransferase_WSD1-like"/>
</dbReference>
<gene>
    <name evidence="1" type="ORF">NQ317_013573</name>
</gene>